<evidence type="ECO:0000259" key="1">
    <source>
        <dbReference type="Pfam" id="PF14291"/>
    </source>
</evidence>
<dbReference type="InterPro" id="IPR025398">
    <property type="entry name" value="DUF4371"/>
</dbReference>
<comment type="caution">
    <text evidence="2">The sequence shown here is derived from an EMBL/GenBank/DDBJ whole genome shotgun (WGS) entry which is preliminary data.</text>
</comment>
<dbReference type="PANTHER" id="PTHR45749">
    <property type="match status" value="1"/>
</dbReference>
<protein>
    <recommendedName>
        <fullName evidence="1">DUF4371 domain-containing protein</fullName>
    </recommendedName>
</protein>
<dbReference type="Proteomes" id="UP001159363">
    <property type="component" value="Chromosome X"/>
</dbReference>
<dbReference type="EMBL" id="JARBHB010000004">
    <property type="protein sequence ID" value="KAJ8884904.1"/>
    <property type="molecule type" value="Genomic_DNA"/>
</dbReference>
<dbReference type="Pfam" id="PF14291">
    <property type="entry name" value="DUF4371"/>
    <property type="match status" value="1"/>
</dbReference>
<keyword evidence="3" id="KW-1185">Reference proteome</keyword>
<gene>
    <name evidence="2" type="ORF">PR048_011100</name>
</gene>
<organism evidence="2 3">
    <name type="scientific">Dryococelus australis</name>
    <dbReference type="NCBI Taxonomy" id="614101"/>
    <lineage>
        <taxon>Eukaryota</taxon>
        <taxon>Metazoa</taxon>
        <taxon>Ecdysozoa</taxon>
        <taxon>Arthropoda</taxon>
        <taxon>Hexapoda</taxon>
        <taxon>Insecta</taxon>
        <taxon>Pterygota</taxon>
        <taxon>Neoptera</taxon>
        <taxon>Polyneoptera</taxon>
        <taxon>Phasmatodea</taxon>
        <taxon>Verophasmatodea</taxon>
        <taxon>Anareolatae</taxon>
        <taxon>Phasmatidae</taxon>
        <taxon>Eurycanthinae</taxon>
        <taxon>Dryococelus</taxon>
    </lineage>
</organism>
<proteinExistence type="predicted"/>
<dbReference type="PANTHER" id="PTHR45749:SF21">
    <property type="entry name" value="DUF4371 DOMAIN-CONTAINING PROTEIN"/>
    <property type="match status" value="1"/>
</dbReference>
<accession>A0ABQ9HL75</accession>
<reference evidence="2 3" key="1">
    <citation type="submission" date="2023-02" db="EMBL/GenBank/DDBJ databases">
        <title>LHISI_Scaffold_Assembly.</title>
        <authorList>
            <person name="Stuart O.P."/>
            <person name="Cleave R."/>
            <person name="Magrath M.J.L."/>
            <person name="Mikheyev A.S."/>
        </authorList>
    </citation>
    <scope>NUCLEOTIDE SEQUENCE [LARGE SCALE GENOMIC DNA]</scope>
    <source>
        <strain evidence="2">Daus_M_001</strain>
        <tissue evidence="2">Leg muscle</tissue>
    </source>
</reference>
<name>A0ABQ9HL75_9NEOP</name>
<feature type="domain" description="DUF4371" evidence="1">
    <location>
        <begin position="6"/>
        <end position="108"/>
    </location>
</feature>
<evidence type="ECO:0000313" key="2">
    <source>
        <dbReference type="EMBL" id="KAJ8884904.1"/>
    </source>
</evidence>
<sequence length="124" mass="14376">MMRLVSISCTLSKGGKPLRGHDECKDSNKKGLFLEVVALFQKYDPFMKSYVQKAQKHCTYLSNRIQNYILQAFKKIGEEMKGDCISIIADETSYVGHHEQLAVFFRLFHMGRYCLLRDLSHYTS</sequence>
<evidence type="ECO:0000313" key="3">
    <source>
        <dbReference type="Proteomes" id="UP001159363"/>
    </source>
</evidence>